<dbReference type="Gene3D" id="2.60.40.1180">
    <property type="entry name" value="Golgi alpha-mannosidase II"/>
    <property type="match status" value="1"/>
</dbReference>
<keyword evidence="3 5" id="KW-0326">Glycosidase</keyword>
<reference evidence="5" key="1">
    <citation type="submission" date="2018-06" db="EMBL/GenBank/DDBJ databases">
        <authorList>
            <person name="Zhirakovskaya E."/>
        </authorList>
    </citation>
    <scope>NUCLEOTIDE SEQUENCE</scope>
</reference>
<feature type="domain" description="Glycosyl hydrolase family 13 catalytic" evidence="4">
    <location>
        <begin position="49"/>
        <end position="457"/>
    </location>
</feature>
<gene>
    <name evidence="5" type="ORF">MNBD_BACTEROID07-1201</name>
</gene>
<dbReference type="Pfam" id="PF00128">
    <property type="entry name" value="Alpha-amylase"/>
    <property type="match status" value="1"/>
</dbReference>
<dbReference type="PROSITE" id="PS51257">
    <property type="entry name" value="PROKAR_LIPOPROTEIN"/>
    <property type="match status" value="1"/>
</dbReference>
<dbReference type="FunFam" id="2.60.40.1180:FF:000007">
    <property type="entry name" value="Sucrose isomerase"/>
    <property type="match status" value="1"/>
</dbReference>
<name>A0A3B0UYU9_9ZZZZ</name>
<evidence type="ECO:0000313" key="5">
    <source>
        <dbReference type="EMBL" id="VAW29779.1"/>
    </source>
</evidence>
<dbReference type="SUPFAM" id="SSF51011">
    <property type="entry name" value="Glycosyl hydrolase domain"/>
    <property type="match status" value="1"/>
</dbReference>
<dbReference type="NCBIfam" id="NF008183">
    <property type="entry name" value="PRK10933.1"/>
    <property type="match status" value="1"/>
</dbReference>
<protein>
    <submittedName>
        <fullName evidence="5">Oligo-1,6-glucosidase</fullName>
        <ecNumber evidence="5">3.2.1.10</ecNumber>
    </submittedName>
</protein>
<dbReference type="InterPro" id="IPR032091">
    <property type="entry name" value="Malt_amylase-like_C"/>
</dbReference>
<accession>A0A3B0UYU9</accession>
<dbReference type="GO" id="GO:0004556">
    <property type="term" value="F:alpha-amylase activity"/>
    <property type="evidence" value="ECO:0007669"/>
    <property type="project" value="TreeGrafter"/>
</dbReference>
<evidence type="ECO:0000256" key="3">
    <source>
        <dbReference type="ARBA" id="ARBA00023295"/>
    </source>
</evidence>
<dbReference type="PANTHER" id="PTHR10357">
    <property type="entry name" value="ALPHA-AMYLASE FAMILY MEMBER"/>
    <property type="match status" value="1"/>
</dbReference>
<dbReference type="Gene3D" id="3.90.400.10">
    <property type="entry name" value="Oligo-1,6-glucosidase, Domain 2"/>
    <property type="match status" value="1"/>
</dbReference>
<dbReference type="Pfam" id="PF16657">
    <property type="entry name" value="Malt_amylase_C"/>
    <property type="match status" value="1"/>
</dbReference>
<sequence>MKIMKYINLIVLMAAIAAVVSCQPQNKKSTAKNTTIPNRKWWKEAVVYQIYPRSFKDSNGDGIGDLKGIISKLDYVKSLGVNVIWLNPIFASPNHDNGYDISDYRKIMKQFGTMADFDTLLNEMHHRGLKLVLDLVVNHTSSDHEWFKQSRSSRTNPYRNYYHWWPAERGKPAKRFSFFDVNNNAWRYDSTTNAYYLHYFARSQPDLNWENPKVRQAIYKMMRFWFNKGIDGFRMDVIPFIAKDTTFPKMPAKYHGNWGHFYANGPHLHEYLKEMNKEVLSKYPNTMTVAEGAGVTIGEALKFVDPARKELNMLYNFDGMSLGYIPGTYKELDPKGVKLVDFKNVYTRWDSIYENRGWGTIYLGNHDQPRMVTRWGNDSPQFRALSSKMLTTFLMTMRATPFYYFGDELGMTNIKFDSIKDYEDIETLHEYQHLKNTGGNLKKFLDNQKMVARDNGRTPFQWDTTRNAGFTTGHPWLKVNPNYKTINVAAEEQNPNSVLNYFKKIIRLRKKNLILVYGKYTLLDKDNPDVYAYTRELNGKKVLVLLNFTTHKAQGKLSFDMSKAKLLIDNYSTAQDANAVKTFTLRPYEAAVFELR</sequence>
<dbReference type="AlphaFoldDB" id="A0A3B0UYU9"/>
<dbReference type="PANTHER" id="PTHR10357:SF184">
    <property type="entry name" value="OLIGO-1,6-GLUCOSIDASE 1"/>
    <property type="match status" value="1"/>
</dbReference>
<dbReference type="SMART" id="SM00642">
    <property type="entry name" value="Aamy"/>
    <property type="match status" value="1"/>
</dbReference>
<evidence type="ECO:0000256" key="1">
    <source>
        <dbReference type="ARBA" id="ARBA00008061"/>
    </source>
</evidence>
<dbReference type="Gene3D" id="3.20.20.80">
    <property type="entry name" value="Glycosidases"/>
    <property type="match status" value="1"/>
</dbReference>
<keyword evidence="2 5" id="KW-0378">Hydrolase</keyword>
<dbReference type="EC" id="3.2.1.10" evidence="5"/>
<dbReference type="EMBL" id="UOET01000423">
    <property type="protein sequence ID" value="VAW29779.1"/>
    <property type="molecule type" value="Genomic_DNA"/>
</dbReference>
<comment type="similarity">
    <text evidence="1">Belongs to the glycosyl hydrolase 13 family.</text>
</comment>
<dbReference type="CDD" id="cd11333">
    <property type="entry name" value="AmyAc_SI_OligoGlu_DGase"/>
    <property type="match status" value="1"/>
</dbReference>
<dbReference type="SUPFAM" id="SSF51445">
    <property type="entry name" value="(Trans)glycosidases"/>
    <property type="match status" value="1"/>
</dbReference>
<dbReference type="GO" id="GO:0009313">
    <property type="term" value="P:oligosaccharide catabolic process"/>
    <property type="evidence" value="ECO:0007669"/>
    <property type="project" value="TreeGrafter"/>
</dbReference>
<evidence type="ECO:0000256" key="2">
    <source>
        <dbReference type="ARBA" id="ARBA00022801"/>
    </source>
</evidence>
<proteinExistence type="inferred from homology"/>
<organism evidence="5">
    <name type="scientific">hydrothermal vent metagenome</name>
    <dbReference type="NCBI Taxonomy" id="652676"/>
    <lineage>
        <taxon>unclassified sequences</taxon>
        <taxon>metagenomes</taxon>
        <taxon>ecological metagenomes</taxon>
    </lineage>
</organism>
<evidence type="ECO:0000259" key="4">
    <source>
        <dbReference type="SMART" id="SM00642"/>
    </source>
</evidence>
<dbReference type="FunFam" id="3.20.20.80:FF:000064">
    <property type="entry name" value="Oligo-1,6-glucosidase"/>
    <property type="match status" value="2"/>
</dbReference>
<dbReference type="InterPro" id="IPR045857">
    <property type="entry name" value="O16G_dom_2"/>
</dbReference>
<dbReference type="InterPro" id="IPR017853">
    <property type="entry name" value="GH"/>
</dbReference>
<dbReference type="InterPro" id="IPR006047">
    <property type="entry name" value="GH13_cat_dom"/>
</dbReference>
<dbReference type="GO" id="GO:0004574">
    <property type="term" value="F:oligo-1,6-glucosidase activity"/>
    <property type="evidence" value="ECO:0007669"/>
    <property type="project" value="UniProtKB-EC"/>
</dbReference>
<dbReference type="InterPro" id="IPR013780">
    <property type="entry name" value="Glyco_hydro_b"/>
</dbReference>